<dbReference type="Proteomes" id="UP000238312">
    <property type="component" value="Unassembled WGS sequence"/>
</dbReference>
<evidence type="ECO:0000313" key="3">
    <source>
        <dbReference type="Proteomes" id="UP000238312"/>
    </source>
</evidence>
<keyword evidence="3" id="KW-1185">Reference proteome</keyword>
<dbReference type="AlphaFoldDB" id="A0A2T0LNQ4"/>
<feature type="compositionally biased region" description="Low complexity" evidence="1">
    <location>
        <begin position="278"/>
        <end position="289"/>
    </location>
</feature>
<feature type="compositionally biased region" description="Basic residues" evidence="1">
    <location>
        <begin position="243"/>
        <end position="267"/>
    </location>
</feature>
<proteinExistence type="predicted"/>
<sequence length="289" mass="32725">MPTTTRACRRLRPVSRRADPAPPTSRGRNPGSHPRTPRCGVCRWVPPRPDHKTSRAFSKPVDPIVGELIQAWQAVRPPQPDITDRKTGQRRQHLFCYRAQLVGLAHLHNKLIPILCRKAGIPESDSRGALTSHRACATIATQLLNAPQRPRPTFPGRPAAMARPQARRQHPPLRRDPHRRCRRRQPAVEVLPPARGLLQLRLLRQVPAPPSLRSLSLLPAQRQPPRPITGGQGRHRPDARTARSNRRRTRSTRARPRCRRRPHRQPRRHLDPPQGRHPASSATPARSSP</sequence>
<organism evidence="2 3">
    <name type="scientific">Nonomuraea fuscirosea</name>
    <dbReference type="NCBI Taxonomy" id="1291556"/>
    <lineage>
        <taxon>Bacteria</taxon>
        <taxon>Bacillati</taxon>
        <taxon>Actinomycetota</taxon>
        <taxon>Actinomycetes</taxon>
        <taxon>Streptosporangiales</taxon>
        <taxon>Streptosporangiaceae</taxon>
        <taxon>Nonomuraea</taxon>
    </lineage>
</organism>
<feature type="region of interest" description="Disordered" evidence="1">
    <location>
        <begin position="213"/>
        <end position="289"/>
    </location>
</feature>
<dbReference type="EMBL" id="PVNG01000050">
    <property type="protein sequence ID" value="PRX44810.1"/>
    <property type="molecule type" value="Genomic_DNA"/>
</dbReference>
<gene>
    <name evidence="2" type="ORF">B0I32_15023</name>
</gene>
<protein>
    <submittedName>
        <fullName evidence="2">Uncharacterized protein</fullName>
    </submittedName>
</protein>
<accession>A0A2T0LNQ4</accession>
<feature type="compositionally biased region" description="Basic residues" evidence="1">
    <location>
        <begin position="165"/>
        <end position="185"/>
    </location>
</feature>
<reference evidence="2 3" key="1">
    <citation type="submission" date="2018-03" db="EMBL/GenBank/DDBJ databases">
        <title>Genomic Encyclopedia of Type Strains, Phase III (KMG-III): the genomes of soil and plant-associated and newly described type strains.</title>
        <authorList>
            <person name="Whitman W."/>
        </authorList>
    </citation>
    <scope>NUCLEOTIDE SEQUENCE [LARGE SCALE GENOMIC DNA]</scope>
    <source>
        <strain evidence="2 3">CGMCC 4.7104</strain>
    </source>
</reference>
<feature type="region of interest" description="Disordered" evidence="1">
    <location>
        <begin position="147"/>
        <end position="188"/>
    </location>
</feature>
<evidence type="ECO:0000313" key="2">
    <source>
        <dbReference type="EMBL" id="PRX44810.1"/>
    </source>
</evidence>
<feature type="region of interest" description="Disordered" evidence="1">
    <location>
        <begin position="1"/>
        <end position="39"/>
    </location>
</feature>
<evidence type="ECO:0000256" key="1">
    <source>
        <dbReference type="SAM" id="MobiDB-lite"/>
    </source>
</evidence>
<name>A0A2T0LNQ4_9ACTN</name>
<comment type="caution">
    <text evidence="2">The sequence shown here is derived from an EMBL/GenBank/DDBJ whole genome shotgun (WGS) entry which is preliminary data.</text>
</comment>